<dbReference type="GO" id="GO:0003700">
    <property type="term" value="F:DNA-binding transcription factor activity"/>
    <property type="evidence" value="ECO:0007669"/>
    <property type="project" value="InterPro"/>
</dbReference>
<gene>
    <name evidence="5" type="ORF">PGRAT_01095</name>
</gene>
<feature type="domain" description="HTH merR-type" evidence="4">
    <location>
        <begin position="1"/>
        <end position="42"/>
    </location>
</feature>
<dbReference type="OrthoDB" id="122388at2"/>
<dbReference type="PROSITE" id="PS50937">
    <property type="entry name" value="HTH_MERR_2"/>
    <property type="match status" value="2"/>
</dbReference>
<protein>
    <submittedName>
        <fullName evidence="5">MerR family transcriptional regulator</fullName>
    </submittedName>
</protein>
<evidence type="ECO:0000313" key="6">
    <source>
        <dbReference type="Proteomes" id="UP000029500"/>
    </source>
</evidence>
<accession>A0A089M4L9</accession>
<keyword evidence="1" id="KW-0805">Transcription regulation</keyword>
<evidence type="ECO:0000256" key="1">
    <source>
        <dbReference type="ARBA" id="ARBA00023015"/>
    </source>
</evidence>
<dbReference type="AlphaFoldDB" id="A0A089M4L9"/>
<sequence length="247" mass="28600">MYRTKEIAAMVGVHPNTVRIYEEWGYISAVPRGVNGYRIYSDLHLFQLNIARTAFRCEIVQGLIRAKARAIVEASGKADFTQALEYAQSYLSHLEKEYNRALEAIELSEQWLCGIQSTPAQTYTRKETAQVLDLSTEVIRNWERNGLITVHRLSNGSLAYTENEIRRLKIIRTLRTAHYSISAILRLMNQAENMRWTNLNIKKVLDTPEEHEDIISVTDRLVYSLEQAIASAKELIWMLREKLNLER</sequence>
<dbReference type="InterPro" id="IPR009061">
    <property type="entry name" value="DNA-bd_dom_put_sf"/>
</dbReference>
<evidence type="ECO:0000256" key="2">
    <source>
        <dbReference type="ARBA" id="ARBA00023125"/>
    </source>
</evidence>
<dbReference type="KEGG" id="pgm:PGRAT_01095"/>
<dbReference type="STRING" id="189425.PGRAT_01095"/>
<dbReference type="CDD" id="cd00592">
    <property type="entry name" value="HTH_MerR-like"/>
    <property type="match status" value="1"/>
</dbReference>
<dbReference type="Pfam" id="PF13411">
    <property type="entry name" value="MerR_1"/>
    <property type="match status" value="1"/>
</dbReference>
<dbReference type="InterPro" id="IPR047057">
    <property type="entry name" value="MerR_fam"/>
</dbReference>
<dbReference type="SUPFAM" id="SSF46955">
    <property type="entry name" value="Putative DNA-binding domain"/>
    <property type="match status" value="2"/>
</dbReference>
<dbReference type="eggNOG" id="COG0789">
    <property type="taxonomic scope" value="Bacteria"/>
</dbReference>
<dbReference type="Pfam" id="PF00376">
    <property type="entry name" value="MerR"/>
    <property type="match status" value="1"/>
</dbReference>
<keyword evidence="6" id="KW-1185">Reference proteome</keyword>
<evidence type="ECO:0000256" key="3">
    <source>
        <dbReference type="ARBA" id="ARBA00023163"/>
    </source>
</evidence>
<name>A0A089M4L9_9BACL</name>
<evidence type="ECO:0000259" key="4">
    <source>
        <dbReference type="PROSITE" id="PS50937"/>
    </source>
</evidence>
<dbReference type="SMART" id="SM00422">
    <property type="entry name" value="HTH_MERR"/>
    <property type="match status" value="2"/>
</dbReference>
<feature type="domain" description="HTH merR-type" evidence="4">
    <location>
        <begin position="122"/>
        <end position="190"/>
    </location>
</feature>
<keyword evidence="3" id="KW-0804">Transcription</keyword>
<reference evidence="5 6" key="1">
    <citation type="submission" date="2014-08" db="EMBL/GenBank/DDBJ databases">
        <title>Comparative genomics of the Paenibacillus odorifer group.</title>
        <authorList>
            <person name="den Bakker H.C."/>
            <person name="Tsai Y.-C."/>
            <person name="Martin N."/>
            <person name="Korlach J."/>
            <person name="Wiedmann M."/>
        </authorList>
    </citation>
    <scope>NUCLEOTIDE SEQUENCE [LARGE SCALE GENOMIC DNA]</scope>
    <source>
        <strain evidence="5 6">DSM 15220</strain>
    </source>
</reference>
<dbReference type="Proteomes" id="UP000029500">
    <property type="component" value="Chromosome"/>
</dbReference>
<keyword evidence="2" id="KW-0238">DNA-binding</keyword>
<dbReference type="HOGENOM" id="CLU_097469_0_0_9"/>
<dbReference type="GO" id="GO:0003677">
    <property type="term" value="F:DNA binding"/>
    <property type="evidence" value="ECO:0007669"/>
    <property type="project" value="UniProtKB-KW"/>
</dbReference>
<dbReference type="EMBL" id="CP009287">
    <property type="protein sequence ID" value="AIQ66403.1"/>
    <property type="molecule type" value="Genomic_DNA"/>
</dbReference>
<dbReference type="InterPro" id="IPR000551">
    <property type="entry name" value="MerR-type_HTH_dom"/>
</dbReference>
<dbReference type="Gene3D" id="1.10.1660.10">
    <property type="match status" value="2"/>
</dbReference>
<dbReference type="PANTHER" id="PTHR30204:SF94">
    <property type="entry name" value="HEAVY METAL-DEPENDENT TRANSCRIPTIONAL REGULATOR HI_0293-RELATED"/>
    <property type="match status" value="1"/>
</dbReference>
<evidence type="ECO:0000313" key="5">
    <source>
        <dbReference type="EMBL" id="AIQ66403.1"/>
    </source>
</evidence>
<proteinExistence type="predicted"/>
<dbReference type="PANTHER" id="PTHR30204">
    <property type="entry name" value="REDOX-CYCLING DRUG-SENSING TRANSCRIPTIONAL ACTIVATOR SOXR"/>
    <property type="match status" value="1"/>
</dbReference>
<dbReference type="RefSeq" id="WP_025708605.1">
    <property type="nucleotide sequence ID" value="NZ_CP009287.1"/>
</dbReference>
<organism evidence="5 6">
    <name type="scientific">Paenibacillus graminis</name>
    <dbReference type="NCBI Taxonomy" id="189425"/>
    <lineage>
        <taxon>Bacteria</taxon>
        <taxon>Bacillati</taxon>
        <taxon>Bacillota</taxon>
        <taxon>Bacilli</taxon>
        <taxon>Bacillales</taxon>
        <taxon>Paenibacillaceae</taxon>
        <taxon>Paenibacillus</taxon>
    </lineage>
</organism>